<feature type="region of interest" description="Disordered" evidence="1">
    <location>
        <begin position="52"/>
        <end position="94"/>
    </location>
</feature>
<dbReference type="EMBL" id="QXBN01000026">
    <property type="protein sequence ID" value="RIT32105.1"/>
    <property type="molecule type" value="Genomic_DNA"/>
</dbReference>
<gene>
    <name evidence="2" type="ORF">D2E76_23980</name>
</gene>
<dbReference type="RefSeq" id="WP_119596569.1">
    <property type="nucleotide sequence ID" value="NZ_QXBN01000026.1"/>
</dbReference>
<proteinExistence type="predicted"/>
<accession>A0ABD7HI17</accession>
<evidence type="ECO:0000256" key="1">
    <source>
        <dbReference type="SAM" id="MobiDB-lite"/>
    </source>
</evidence>
<evidence type="ECO:0008006" key="4">
    <source>
        <dbReference type="Google" id="ProtNLM"/>
    </source>
</evidence>
<sequence>MNLPEAKIAPESIPALTDPYGAIRGINNAAIIIGLQSKHVYAGTVPESVVRQRRAKNRAARRARRGNISALRRQARLNRKVRRPSRRMPYDMGHLLGTAPGAPWLIHEPEAGAAE</sequence>
<reference evidence="2 3" key="1">
    <citation type="submission" date="2018-08" db="EMBL/GenBank/DDBJ databases">
        <title>Linezolid Resistance in Mycobacterium abscessus: MIC Distribution and Comprehensive Investigation of Resistance Mechanisms.</title>
        <authorList>
            <person name="Ye M."/>
            <person name="Xu L."/>
            <person name="Zou Y."/>
            <person name="Li B."/>
            <person name="Guo Q."/>
            <person name="Zhang Y."/>
            <person name="Zhan M."/>
            <person name="Xu B."/>
            <person name="Yu F."/>
            <person name="Zhang Z."/>
            <person name="Chu H."/>
        </authorList>
    </citation>
    <scope>NUCLEOTIDE SEQUENCE [LARGE SCALE GENOMIC DNA]</scope>
    <source>
        <strain evidence="2 3">G143</strain>
    </source>
</reference>
<evidence type="ECO:0000313" key="3">
    <source>
        <dbReference type="Proteomes" id="UP000284557"/>
    </source>
</evidence>
<feature type="compositionally biased region" description="Basic residues" evidence="1">
    <location>
        <begin position="73"/>
        <end position="86"/>
    </location>
</feature>
<comment type="caution">
    <text evidence="2">The sequence shown here is derived from an EMBL/GenBank/DDBJ whole genome shotgun (WGS) entry which is preliminary data.</text>
</comment>
<organism evidence="2 3">
    <name type="scientific">Mycobacteroides abscessus</name>
    <dbReference type="NCBI Taxonomy" id="36809"/>
    <lineage>
        <taxon>Bacteria</taxon>
        <taxon>Bacillati</taxon>
        <taxon>Actinomycetota</taxon>
        <taxon>Actinomycetes</taxon>
        <taxon>Mycobacteriales</taxon>
        <taxon>Mycobacteriaceae</taxon>
        <taxon>Mycobacteroides</taxon>
    </lineage>
</organism>
<dbReference type="Proteomes" id="UP000284557">
    <property type="component" value="Unassembled WGS sequence"/>
</dbReference>
<evidence type="ECO:0000313" key="2">
    <source>
        <dbReference type="EMBL" id="RIT32105.1"/>
    </source>
</evidence>
<name>A0ABD7HI17_9MYCO</name>
<feature type="compositionally biased region" description="Basic residues" evidence="1">
    <location>
        <begin position="52"/>
        <end position="65"/>
    </location>
</feature>
<protein>
    <recommendedName>
        <fullName evidence="4">BZIP domain-containing protein</fullName>
    </recommendedName>
</protein>
<dbReference type="AlphaFoldDB" id="A0ABD7HI17"/>